<feature type="binding site" evidence="9">
    <location>
        <position position="155"/>
    </location>
    <ligand>
        <name>Mn(2+)</name>
        <dbReference type="ChEBI" id="CHEBI:29035"/>
    </ligand>
</feature>
<dbReference type="EMBL" id="RWGY01000005">
    <property type="protein sequence ID" value="TVU43124.1"/>
    <property type="molecule type" value="Genomic_DNA"/>
</dbReference>
<evidence type="ECO:0000256" key="5">
    <source>
        <dbReference type="ARBA" id="ARBA00022723"/>
    </source>
</evidence>
<dbReference type="PROSITE" id="PS00725">
    <property type="entry name" value="GERMIN"/>
    <property type="match status" value="1"/>
</dbReference>
<keyword evidence="6 10" id="KW-1015">Disulfide bond</keyword>
<dbReference type="OrthoDB" id="1921208at2759"/>
<feature type="non-terminal residue" evidence="13">
    <location>
        <position position="1"/>
    </location>
</feature>
<comment type="subcellular location">
    <subcellularLocation>
        <location evidence="1 11">Secreted</location>
        <location evidence="1 11">Extracellular space</location>
        <location evidence="1 11">Apoplast</location>
    </subcellularLocation>
</comment>
<reference evidence="13 14" key="1">
    <citation type="journal article" date="2019" name="Sci. Rep.">
        <title>A high-quality genome of Eragrostis curvula grass provides insights into Poaceae evolution and supports new strategies to enhance forage quality.</title>
        <authorList>
            <person name="Carballo J."/>
            <person name="Santos B.A.C.M."/>
            <person name="Zappacosta D."/>
            <person name="Garbus I."/>
            <person name="Selva J.P."/>
            <person name="Gallo C.A."/>
            <person name="Diaz A."/>
            <person name="Albertini E."/>
            <person name="Caccamo M."/>
            <person name="Echenique V."/>
        </authorList>
    </citation>
    <scope>NUCLEOTIDE SEQUENCE [LARGE SCALE GENOMIC DNA]</scope>
    <source>
        <strain evidence="14">cv. Victoria</strain>
        <tissue evidence="13">Leaf</tissue>
    </source>
</reference>
<feature type="disulfide bond" evidence="10">
    <location>
        <begin position="77"/>
        <end position="92"/>
    </location>
</feature>
<name>A0A5J9W6S3_9POAL</name>
<evidence type="ECO:0000256" key="2">
    <source>
        <dbReference type="ARBA" id="ARBA00007456"/>
    </source>
</evidence>
<keyword evidence="4 11" id="KW-0964">Secreted</keyword>
<dbReference type="CDD" id="cd02241">
    <property type="entry name" value="cupin_OxOx"/>
    <property type="match status" value="1"/>
</dbReference>
<feature type="binding site" evidence="9">
    <location>
        <position position="157"/>
    </location>
    <ligand>
        <name>Mn(2+)</name>
        <dbReference type="ChEBI" id="CHEBI:29035"/>
    </ligand>
</feature>
<evidence type="ECO:0000256" key="8">
    <source>
        <dbReference type="PIRSR" id="PIRSR601929-1"/>
    </source>
</evidence>
<dbReference type="Pfam" id="PF00190">
    <property type="entry name" value="Cupin_1"/>
    <property type="match status" value="1"/>
</dbReference>
<dbReference type="AlphaFoldDB" id="A0A5J9W6S3"/>
<evidence type="ECO:0000313" key="13">
    <source>
        <dbReference type="EMBL" id="TVU43124.1"/>
    </source>
</evidence>
<dbReference type="InterPro" id="IPR001929">
    <property type="entry name" value="Germin"/>
</dbReference>
<evidence type="ECO:0000259" key="12">
    <source>
        <dbReference type="SMART" id="SM00835"/>
    </source>
</evidence>
<dbReference type="Gramene" id="TVU43124">
    <property type="protein sequence ID" value="TVU43124"/>
    <property type="gene ID" value="EJB05_09566"/>
</dbReference>
<feature type="binding site" evidence="8">
    <location>
        <position position="152"/>
    </location>
    <ligand>
        <name>oxalate</name>
        <dbReference type="ChEBI" id="CHEBI:30623"/>
    </ligand>
</feature>
<evidence type="ECO:0000256" key="10">
    <source>
        <dbReference type="PIRSR" id="PIRSR601929-3"/>
    </source>
</evidence>
<evidence type="ECO:0000313" key="14">
    <source>
        <dbReference type="Proteomes" id="UP000324897"/>
    </source>
</evidence>
<dbReference type="Gene3D" id="2.60.120.10">
    <property type="entry name" value="Jelly Rolls"/>
    <property type="match status" value="1"/>
</dbReference>
<feature type="domain" description="Cupin type-1" evidence="12">
    <location>
        <begin position="107"/>
        <end position="258"/>
    </location>
</feature>
<dbReference type="InterPro" id="IPR011051">
    <property type="entry name" value="RmlC_Cupin_sf"/>
</dbReference>
<evidence type="ECO:0000256" key="6">
    <source>
        <dbReference type="ARBA" id="ARBA00023157"/>
    </source>
</evidence>
<dbReference type="PANTHER" id="PTHR31238">
    <property type="entry name" value="GERMIN-LIKE PROTEIN SUBFAMILY 3 MEMBER 3"/>
    <property type="match status" value="1"/>
</dbReference>
<comment type="caution">
    <text evidence="13">The sequence shown here is derived from an EMBL/GenBank/DDBJ whole genome shotgun (WGS) entry which is preliminary data.</text>
</comment>
<evidence type="ECO:0000256" key="7">
    <source>
        <dbReference type="ARBA" id="ARBA00023211"/>
    </source>
</evidence>
<evidence type="ECO:0000256" key="1">
    <source>
        <dbReference type="ARBA" id="ARBA00004271"/>
    </source>
</evidence>
<feature type="binding site" evidence="9">
    <location>
        <position position="203"/>
    </location>
    <ligand>
        <name>Mn(2+)</name>
        <dbReference type="ChEBI" id="CHEBI:29035"/>
    </ligand>
</feature>
<feature type="binding site" evidence="9">
    <location>
        <position position="162"/>
    </location>
    <ligand>
        <name>Mn(2+)</name>
        <dbReference type="ChEBI" id="CHEBI:29035"/>
    </ligand>
</feature>
<protein>
    <recommendedName>
        <fullName evidence="11">Germin-like protein</fullName>
    </recommendedName>
</protein>
<evidence type="ECO:0000256" key="4">
    <source>
        <dbReference type="ARBA" id="ARBA00022525"/>
    </source>
</evidence>
<dbReference type="PRINTS" id="PR00325">
    <property type="entry name" value="GERMIN"/>
</dbReference>
<accession>A0A5J9W6S3</accession>
<dbReference type="SMART" id="SM00835">
    <property type="entry name" value="Cupin_1"/>
    <property type="match status" value="1"/>
</dbReference>
<sequence>MKMTNLLATSRIEAQGKSNCWRAYYIKQYTQQTASRTHPSRAKLGMASSNIFLLTVLLALVTSGAVASDPSPLQDFCVADKNSPVRVNGFPCKDFKDVKVDDFFLAANLDKPMDTTKKIGSNVTLINVMKLAGLNTLGISMARIDYAPKGLNPPHTHPRATEILTVLEGSLYVGFVTSNTDNKFFSKMLNKGDVFVFPQGLIHFQFNPSHDKPAVAIAALSSQNPGAITIANAVFGSKPPIADDVLAKAFQVDKKVVDWLQAQFWEDNHN</sequence>
<feature type="binding site" evidence="8">
    <location>
        <position position="162"/>
    </location>
    <ligand>
        <name>oxalate</name>
        <dbReference type="ChEBI" id="CHEBI:30623"/>
    </ligand>
</feature>
<dbReference type="Proteomes" id="UP000324897">
    <property type="component" value="Unassembled WGS sequence"/>
</dbReference>
<evidence type="ECO:0000256" key="9">
    <source>
        <dbReference type="PIRSR" id="PIRSR601929-2"/>
    </source>
</evidence>
<dbReference type="FunFam" id="2.60.120.10:FF:000005">
    <property type="entry name" value="Germin-like protein subfamily 1 member 8"/>
    <property type="match status" value="1"/>
</dbReference>
<dbReference type="SUPFAM" id="SSF51182">
    <property type="entry name" value="RmlC-like cupins"/>
    <property type="match status" value="1"/>
</dbReference>
<dbReference type="GO" id="GO:0030145">
    <property type="term" value="F:manganese ion binding"/>
    <property type="evidence" value="ECO:0007669"/>
    <property type="project" value="UniProtKB-UniRule"/>
</dbReference>
<proteinExistence type="inferred from homology"/>
<dbReference type="InterPro" id="IPR006045">
    <property type="entry name" value="Cupin_1"/>
</dbReference>
<keyword evidence="5 8" id="KW-0479">Metal-binding</keyword>
<dbReference type="InterPro" id="IPR014710">
    <property type="entry name" value="RmlC-like_jellyroll"/>
</dbReference>
<organism evidence="13 14">
    <name type="scientific">Eragrostis curvula</name>
    <name type="common">weeping love grass</name>
    <dbReference type="NCBI Taxonomy" id="38414"/>
    <lineage>
        <taxon>Eukaryota</taxon>
        <taxon>Viridiplantae</taxon>
        <taxon>Streptophyta</taxon>
        <taxon>Embryophyta</taxon>
        <taxon>Tracheophyta</taxon>
        <taxon>Spermatophyta</taxon>
        <taxon>Magnoliopsida</taxon>
        <taxon>Liliopsida</taxon>
        <taxon>Poales</taxon>
        <taxon>Poaceae</taxon>
        <taxon>PACMAD clade</taxon>
        <taxon>Chloridoideae</taxon>
        <taxon>Eragrostideae</taxon>
        <taxon>Eragrostidinae</taxon>
        <taxon>Eragrostis</taxon>
    </lineage>
</organism>
<dbReference type="GO" id="GO:0048046">
    <property type="term" value="C:apoplast"/>
    <property type="evidence" value="ECO:0007669"/>
    <property type="project" value="UniProtKB-SubCell"/>
</dbReference>
<evidence type="ECO:0000256" key="3">
    <source>
        <dbReference type="ARBA" id="ARBA00022523"/>
    </source>
</evidence>
<keyword evidence="7 8" id="KW-0464">Manganese</keyword>
<gene>
    <name evidence="13" type="ORF">EJB05_09566</name>
</gene>
<dbReference type="InterPro" id="IPR019780">
    <property type="entry name" value="Germin_Mn-BS"/>
</dbReference>
<keyword evidence="3 11" id="KW-0052">Apoplast</keyword>
<feature type="binding site" evidence="8">
    <location>
        <position position="157"/>
    </location>
    <ligand>
        <name>oxalate</name>
        <dbReference type="ChEBI" id="CHEBI:30623"/>
    </ligand>
</feature>
<keyword evidence="14" id="KW-1185">Reference proteome</keyword>
<evidence type="ECO:0000256" key="11">
    <source>
        <dbReference type="RuleBase" id="RU366015"/>
    </source>
</evidence>
<comment type="similarity">
    <text evidence="2 11">Belongs to the germin family.</text>
</comment>